<dbReference type="Proteomes" id="UP001055804">
    <property type="component" value="Unassembled WGS sequence"/>
</dbReference>
<dbReference type="EC" id="3.5.1.4" evidence="3"/>
<dbReference type="EMBL" id="JAMZFT010000002">
    <property type="protein sequence ID" value="MCP1337087.1"/>
    <property type="molecule type" value="Genomic_DNA"/>
</dbReference>
<dbReference type="InterPro" id="IPR036928">
    <property type="entry name" value="AS_sf"/>
</dbReference>
<dbReference type="PANTHER" id="PTHR11895">
    <property type="entry name" value="TRANSAMIDASE"/>
    <property type="match status" value="1"/>
</dbReference>
<evidence type="ECO:0000259" key="2">
    <source>
        <dbReference type="Pfam" id="PF01425"/>
    </source>
</evidence>
<reference evidence="3" key="1">
    <citation type="submission" date="2022-06" db="EMBL/GenBank/DDBJ databases">
        <title>Isolation and Genomics of Futiania mangrovii gen. nov., sp. nov., a Rare and Metabolically-versatile member in the Class Alphaproteobacteria.</title>
        <authorList>
            <person name="Liu L."/>
            <person name="Huang W.-C."/>
            <person name="Pan J."/>
            <person name="Li J."/>
            <person name="Huang Y."/>
            <person name="Du H."/>
            <person name="Liu Y."/>
            <person name="Li M."/>
        </authorList>
    </citation>
    <scope>NUCLEOTIDE SEQUENCE</scope>
    <source>
        <strain evidence="3">FT118</strain>
    </source>
</reference>
<protein>
    <submittedName>
        <fullName evidence="3">Amidase</fullName>
        <ecNumber evidence="3">3.5.1.4</ecNumber>
    </submittedName>
</protein>
<dbReference type="NCBIfam" id="NF004815">
    <property type="entry name" value="PRK06169.1"/>
    <property type="match status" value="1"/>
</dbReference>
<sequence length="465" mass="48051">MSDLALLTAAECAEGFRSGRLSPVDVAAACLARIERHDPALNAFCIVDADGALAAARASEARWRKGAPLSPLDGVPATVKDLVSMAGFPFRRGSRATPASADGIADAPAVARLREAGAVILGKTTTPEYGHKAVTESTLCGITRNPWDPAKTPGGSSGGAAVAAATGMGVLHLGTDAGGSIRIPAAFTGVFGLKPTAYRVPMHPASAFGHLAVQGPLTRTVADARAMMDVITRHDPRDWAAPPVRIADMDRRSAANGLRVGHLRTLGDAPVSAEVEACVDAAVRALEGLGAEVTPLALDMREAADMFETIWSGTALALVQAAGPQAETMEPSLLAIAERGRTVDAGRFAAALAGCAVLADRLQALFARFDVLTLPAMPIAAFEVGRDQPGDPDPRGWPAWTPFSYPFNLTRHPAASLPCGLTAEGLPVGLQIVAPPFRDGLALDVAEALEAVLPMPLPPCVCEDA</sequence>
<comment type="caution">
    <text evidence="3">The sequence shown here is derived from an EMBL/GenBank/DDBJ whole genome shotgun (WGS) entry which is preliminary data.</text>
</comment>
<dbReference type="InterPro" id="IPR023631">
    <property type="entry name" value="Amidase_dom"/>
</dbReference>
<dbReference type="AlphaFoldDB" id="A0A9J6PKI8"/>
<dbReference type="Pfam" id="PF01425">
    <property type="entry name" value="Amidase"/>
    <property type="match status" value="1"/>
</dbReference>
<dbReference type="GO" id="GO:0004040">
    <property type="term" value="F:amidase activity"/>
    <property type="evidence" value="ECO:0007669"/>
    <property type="project" value="UniProtKB-EC"/>
</dbReference>
<evidence type="ECO:0000313" key="3">
    <source>
        <dbReference type="EMBL" id="MCP1337087.1"/>
    </source>
</evidence>
<comment type="similarity">
    <text evidence="1">Belongs to the amidase family.</text>
</comment>
<proteinExistence type="inferred from homology"/>
<name>A0A9J6PKI8_9PROT</name>
<dbReference type="Gene3D" id="3.90.1300.10">
    <property type="entry name" value="Amidase signature (AS) domain"/>
    <property type="match status" value="1"/>
</dbReference>
<keyword evidence="3" id="KW-0378">Hydrolase</keyword>
<dbReference type="SUPFAM" id="SSF75304">
    <property type="entry name" value="Amidase signature (AS) enzymes"/>
    <property type="match status" value="1"/>
</dbReference>
<feature type="domain" description="Amidase" evidence="2">
    <location>
        <begin position="26"/>
        <end position="441"/>
    </location>
</feature>
<organism evidence="3 4">
    <name type="scientific">Futiania mangrovi</name>
    <dbReference type="NCBI Taxonomy" id="2959716"/>
    <lineage>
        <taxon>Bacteria</taxon>
        <taxon>Pseudomonadati</taxon>
        <taxon>Pseudomonadota</taxon>
        <taxon>Alphaproteobacteria</taxon>
        <taxon>Futianiales</taxon>
        <taxon>Futianiaceae</taxon>
        <taxon>Futiania</taxon>
    </lineage>
</organism>
<dbReference type="PANTHER" id="PTHR11895:SF7">
    <property type="entry name" value="GLUTAMYL-TRNA(GLN) AMIDOTRANSFERASE SUBUNIT A, MITOCHONDRIAL"/>
    <property type="match status" value="1"/>
</dbReference>
<dbReference type="InterPro" id="IPR000120">
    <property type="entry name" value="Amidase"/>
</dbReference>
<evidence type="ECO:0000313" key="4">
    <source>
        <dbReference type="Proteomes" id="UP001055804"/>
    </source>
</evidence>
<evidence type="ECO:0000256" key="1">
    <source>
        <dbReference type="ARBA" id="ARBA00009199"/>
    </source>
</evidence>
<keyword evidence="4" id="KW-1185">Reference proteome</keyword>
<dbReference type="RefSeq" id="WP_269333022.1">
    <property type="nucleotide sequence ID" value="NZ_JAMZFT010000002.1"/>
</dbReference>
<gene>
    <name evidence="3" type="ORF">NJQ99_11745</name>
</gene>
<accession>A0A9J6PKI8</accession>